<feature type="compositionally biased region" description="Acidic residues" evidence="1">
    <location>
        <begin position="72"/>
        <end position="84"/>
    </location>
</feature>
<dbReference type="RefSeq" id="XP_013267344.1">
    <property type="nucleotide sequence ID" value="XM_013411890.1"/>
</dbReference>
<organism evidence="2 3">
    <name type="scientific">Rhinocladiella mackenziei CBS 650.93</name>
    <dbReference type="NCBI Taxonomy" id="1442369"/>
    <lineage>
        <taxon>Eukaryota</taxon>
        <taxon>Fungi</taxon>
        <taxon>Dikarya</taxon>
        <taxon>Ascomycota</taxon>
        <taxon>Pezizomycotina</taxon>
        <taxon>Eurotiomycetes</taxon>
        <taxon>Chaetothyriomycetidae</taxon>
        <taxon>Chaetothyriales</taxon>
        <taxon>Herpotrichiellaceae</taxon>
        <taxon>Rhinocladiella</taxon>
    </lineage>
</organism>
<dbReference type="GeneID" id="25298417"/>
<evidence type="ECO:0000256" key="1">
    <source>
        <dbReference type="SAM" id="MobiDB-lite"/>
    </source>
</evidence>
<dbReference type="VEuPathDB" id="FungiDB:Z518_10346"/>
<feature type="region of interest" description="Disordered" evidence="1">
    <location>
        <begin position="62"/>
        <end position="90"/>
    </location>
</feature>
<keyword evidence="3" id="KW-1185">Reference proteome</keyword>
<dbReference type="HOGENOM" id="CLU_1928751_0_0_1"/>
<gene>
    <name evidence="2" type="ORF">Z518_10346</name>
</gene>
<reference evidence="2 3" key="1">
    <citation type="submission" date="2015-01" db="EMBL/GenBank/DDBJ databases">
        <title>The Genome Sequence of Rhinocladiella mackenzie CBS 650.93.</title>
        <authorList>
            <consortium name="The Broad Institute Genomics Platform"/>
            <person name="Cuomo C."/>
            <person name="de Hoog S."/>
            <person name="Gorbushina A."/>
            <person name="Stielow B."/>
            <person name="Teixiera M."/>
            <person name="Abouelleil A."/>
            <person name="Chapman S.B."/>
            <person name="Priest M."/>
            <person name="Young S.K."/>
            <person name="Wortman J."/>
            <person name="Nusbaum C."/>
            <person name="Birren B."/>
        </authorList>
    </citation>
    <scope>NUCLEOTIDE SEQUENCE [LARGE SCALE GENOMIC DNA]</scope>
    <source>
        <strain evidence="2 3">CBS 650.93</strain>
    </source>
</reference>
<dbReference type="EMBL" id="KN847483">
    <property type="protein sequence ID" value="KIX00208.1"/>
    <property type="molecule type" value="Genomic_DNA"/>
</dbReference>
<accession>A0A0D2GPC6</accession>
<dbReference type="Proteomes" id="UP000053617">
    <property type="component" value="Unassembled WGS sequence"/>
</dbReference>
<sequence length="131" mass="14782">MARDGALTDEPRYRDDPWIGSDERPPPIRGRCGRGASYSIGVDILISRRSTHRIQKCLGNDDEVDKVGASNDEYDDSGEMESEGTDGVNSEVYERMEEETDPETYILTEIDALISRFDPAYDHDCHPRRGV</sequence>
<feature type="region of interest" description="Disordered" evidence="1">
    <location>
        <begin position="1"/>
        <end position="33"/>
    </location>
</feature>
<dbReference type="AlphaFoldDB" id="A0A0D2GPC6"/>
<feature type="compositionally biased region" description="Basic and acidic residues" evidence="1">
    <location>
        <begin position="9"/>
        <end position="26"/>
    </location>
</feature>
<name>A0A0D2GPC6_9EURO</name>
<proteinExistence type="predicted"/>
<protein>
    <submittedName>
        <fullName evidence="2">Rhinocladiella mackenziei CBS 650.93 unplaced genomic scaffold supercont1.9, whole genome shotgun sequence</fullName>
    </submittedName>
</protein>
<evidence type="ECO:0000313" key="2">
    <source>
        <dbReference type="EMBL" id="KIX00208.1"/>
    </source>
</evidence>
<evidence type="ECO:0000313" key="3">
    <source>
        <dbReference type="Proteomes" id="UP000053617"/>
    </source>
</evidence>